<evidence type="ECO:0000313" key="2">
    <source>
        <dbReference type="EMBL" id="QTG03049.1"/>
    </source>
</evidence>
<proteinExistence type="predicted"/>
<dbReference type="Pfam" id="PF06067">
    <property type="entry name" value="DUF932"/>
    <property type="match status" value="1"/>
</dbReference>
<dbReference type="Proteomes" id="UP000663912">
    <property type="component" value="Chromosome 2"/>
</dbReference>
<accession>A0AAE7RF49</accession>
<dbReference type="EMBL" id="CP049207">
    <property type="protein sequence ID" value="QTG03049.1"/>
    <property type="molecule type" value="Genomic_DNA"/>
</dbReference>
<keyword evidence="4" id="KW-1185">Reference proteome</keyword>
<dbReference type="InterPro" id="IPR026325">
    <property type="entry name" value="DUF932"/>
</dbReference>
<evidence type="ECO:0000313" key="3">
    <source>
        <dbReference type="Proteomes" id="UP000663912"/>
    </source>
</evidence>
<reference evidence="1 4" key="1">
    <citation type="journal article" date="2020" name="Science">
        <title>Unexpected conservation and global transmission of agrobacterial virulence plasmids.</title>
        <authorList>
            <person name="Weisberg A.J."/>
            <person name="Davis E.W. 2nd"/>
            <person name="Tabima J."/>
            <person name="Belcher M.S."/>
            <person name="Miller M."/>
            <person name="Kuo C.H."/>
            <person name="Loper J.E."/>
            <person name="Grunwald N.J."/>
            <person name="Putnam M.L."/>
            <person name="Chang J.H."/>
        </authorList>
    </citation>
    <scope>NUCLEOTIDE SEQUENCE [LARGE SCALE GENOMIC DNA]</scope>
    <source>
        <strain evidence="1 4">A19/93</strain>
    </source>
</reference>
<protein>
    <submittedName>
        <fullName evidence="2">DUF945 domain-containing protein</fullName>
    </submittedName>
</protein>
<dbReference type="RefSeq" id="WP_083212616.1">
    <property type="nucleotide sequence ID" value="NZ_CP049207.1"/>
</dbReference>
<gene>
    <name evidence="1" type="ORF">G6L72_22185</name>
    <name evidence="2" type="ORF">G6M88_22085</name>
</gene>
<name>A0AAE7RF49_9HYPH</name>
<dbReference type="EMBL" id="JAAMCP010000012">
    <property type="protein sequence ID" value="NTF39415.1"/>
    <property type="molecule type" value="Genomic_DNA"/>
</dbReference>
<evidence type="ECO:0000313" key="1">
    <source>
        <dbReference type="EMBL" id="NTF39415.1"/>
    </source>
</evidence>
<dbReference type="AlphaFoldDB" id="A0AAE7RF49"/>
<organism evidence="2 3">
    <name type="scientific">Agrobacterium rubi</name>
    <dbReference type="NCBI Taxonomy" id="28099"/>
    <lineage>
        <taxon>Bacteria</taxon>
        <taxon>Pseudomonadati</taxon>
        <taxon>Pseudomonadota</taxon>
        <taxon>Alphaproteobacteria</taxon>
        <taxon>Hyphomicrobiales</taxon>
        <taxon>Rhizobiaceae</taxon>
        <taxon>Rhizobium/Agrobacterium group</taxon>
        <taxon>Agrobacterium</taxon>
    </lineage>
</organism>
<sequence length="214" mass="23352">MTSYISPQATYIIAFVACQLSLDQQSTVCEILLKNANDGTSAYELMAGLFRVCCLNSLVAQTGKLEEIKVRHSGDVEAKVIDGTYKVLDAAEDALAAPQDWSTMLLNADEKAILAEAAHVLRFGDADGETSTPITPAQLLTQRRTGDMGDDLWTTWNVVQENAIKGGIRAVGRDDLGRRRRVKSRAVNGIDQDIKLNKALWILGDKMAELKGAR</sequence>
<dbReference type="KEGG" id="arui:G6M88_22085"/>
<dbReference type="Proteomes" id="UP000822331">
    <property type="component" value="Unassembled WGS sequence"/>
</dbReference>
<evidence type="ECO:0000313" key="4">
    <source>
        <dbReference type="Proteomes" id="UP000822331"/>
    </source>
</evidence>
<reference evidence="2" key="2">
    <citation type="submission" date="2020-02" db="EMBL/GenBank/DDBJ databases">
        <title>Unexpected conservation and global transmission of agrobacterial virulence plasmids.</title>
        <authorList>
            <person name="Weisberg A.J."/>
            <person name="Davis E.W. II"/>
            <person name="Tabima J.R."/>
            <person name="Belcher M.S."/>
            <person name="Miller M."/>
            <person name="Kuo C.-H."/>
            <person name="Loper J.E."/>
            <person name="Grunwald N.J."/>
            <person name="Putnam M.L."/>
            <person name="Chang J.H."/>
        </authorList>
    </citation>
    <scope>NUCLEOTIDE SEQUENCE</scope>
    <source>
        <strain evidence="2">W2/73</strain>
    </source>
</reference>